<dbReference type="GO" id="GO:0005524">
    <property type="term" value="F:ATP binding"/>
    <property type="evidence" value="ECO:0007669"/>
    <property type="project" value="UniProtKB-KW"/>
</dbReference>
<dbReference type="Pfam" id="PF03793">
    <property type="entry name" value="PASTA"/>
    <property type="match status" value="4"/>
</dbReference>
<dbReference type="PROSITE" id="PS00108">
    <property type="entry name" value="PROTEIN_KINASE_ST"/>
    <property type="match status" value="1"/>
</dbReference>
<keyword evidence="4" id="KW-0547">Nucleotide-binding</keyword>
<reference evidence="13" key="1">
    <citation type="submission" date="2024-02" db="EMBL/GenBank/DDBJ databases">
        <title>Tomenella chthoni gen. nov. sp. nov., a member of the family Jonesiaceae isolated from bat guano.</title>
        <authorList>
            <person name="Miller S.L."/>
            <person name="King J."/>
            <person name="Sankaranarayanan K."/>
            <person name="Lawson P.A."/>
        </authorList>
    </citation>
    <scope>NUCLEOTIDE SEQUENCE</scope>
    <source>
        <strain evidence="13">BS-20</strain>
    </source>
</reference>
<evidence type="ECO:0000256" key="6">
    <source>
        <dbReference type="ARBA" id="ARBA00022840"/>
    </source>
</evidence>
<evidence type="ECO:0000256" key="3">
    <source>
        <dbReference type="ARBA" id="ARBA00022679"/>
    </source>
</evidence>
<evidence type="ECO:0000256" key="9">
    <source>
        <dbReference type="SAM" id="MobiDB-lite"/>
    </source>
</evidence>
<dbReference type="InterPro" id="IPR005543">
    <property type="entry name" value="PASTA_dom"/>
</dbReference>
<dbReference type="Pfam" id="PF00069">
    <property type="entry name" value="Pkinase"/>
    <property type="match status" value="1"/>
</dbReference>
<dbReference type="InterPro" id="IPR000719">
    <property type="entry name" value="Prot_kinase_dom"/>
</dbReference>
<organism evidence="13">
    <name type="scientific">Jonesiaceae bacterium BS-20</name>
    <dbReference type="NCBI Taxonomy" id="3120821"/>
    <lineage>
        <taxon>Bacteria</taxon>
        <taxon>Bacillati</taxon>
        <taxon>Actinomycetota</taxon>
        <taxon>Actinomycetes</taxon>
        <taxon>Micrococcales</taxon>
        <taxon>Jonesiaceae</taxon>
    </lineage>
</organism>
<dbReference type="Gene3D" id="1.10.510.10">
    <property type="entry name" value="Transferase(Phosphotransferase) domain 1"/>
    <property type="match status" value="1"/>
</dbReference>
<dbReference type="FunFam" id="1.10.510.10:FF:000021">
    <property type="entry name" value="Serine/threonine protein kinase"/>
    <property type="match status" value="1"/>
</dbReference>
<dbReference type="AlphaFoldDB" id="A0AAU7DZF2"/>
<keyword evidence="10" id="KW-0812">Transmembrane</keyword>
<name>A0AAU7DZF2_9MICO</name>
<dbReference type="PROSITE" id="PS51178">
    <property type="entry name" value="PASTA"/>
    <property type="match status" value="4"/>
</dbReference>
<comment type="catalytic activity">
    <reaction evidence="8">
        <text>L-seryl-[protein] + ATP = O-phospho-L-seryl-[protein] + ADP + H(+)</text>
        <dbReference type="Rhea" id="RHEA:17989"/>
        <dbReference type="Rhea" id="RHEA-COMP:9863"/>
        <dbReference type="Rhea" id="RHEA-COMP:11604"/>
        <dbReference type="ChEBI" id="CHEBI:15378"/>
        <dbReference type="ChEBI" id="CHEBI:29999"/>
        <dbReference type="ChEBI" id="CHEBI:30616"/>
        <dbReference type="ChEBI" id="CHEBI:83421"/>
        <dbReference type="ChEBI" id="CHEBI:456216"/>
        <dbReference type="EC" id="2.7.11.1"/>
    </reaction>
</comment>
<dbReference type="GO" id="GO:0004674">
    <property type="term" value="F:protein serine/threonine kinase activity"/>
    <property type="evidence" value="ECO:0007669"/>
    <property type="project" value="UniProtKB-KW"/>
</dbReference>
<evidence type="ECO:0000256" key="4">
    <source>
        <dbReference type="ARBA" id="ARBA00022741"/>
    </source>
</evidence>
<keyword evidence="2" id="KW-0723">Serine/threonine-protein kinase</keyword>
<feature type="domain" description="PASTA" evidence="12">
    <location>
        <begin position="493"/>
        <end position="559"/>
    </location>
</feature>
<evidence type="ECO:0000256" key="1">
    <source>
        <dbReference type="ARBA" id="ARBA00012513"/>
    </source>
</evidence>
<evidence type="ECO:0000313" key="13">
    <source>
        <dbReference type="EMBL" id="XBH23099.1"/>
    </source>
</evidence>
<feature type="compositionally biased region" description="Basic residues" evidence="9">
    <location>
        <begin position="447"/>
        <end position="459"/>
    </location>
</feature>
<dbReference type="InterPro" id="IPR011009">
    <property type="entry name" value="Kinase-like_dom_sf"/>
</dbReference>
<dbReference type="CDD" id="cd06577">
    <property type="entry name" value="PASTA_pknB"/>
    <property type="match status" value="4"/>
</dbReference>
<dbReference type="SMART" id="SM00220">
    <property type="entry name" value="S_TKc"/>
    <property type="match status" value="1"/>
</dbReference>
<evidence type="ECO:0000256" key="7">
    <source>
        <dbReference type="ARBA" id="ARBA00047899"/>
    </source>
</evidence>
<dbReference type="PANTHER" id="PTHR43289">
    <property type="entry name" value="MITOGEN-ACTIVATED PROTEIN KINASE KINASE KINASE 20-RELATED"/>
    <property type="match status" value="1"/>
</dbReference>
<dbReference type="CDD" id="cd14014">
    <property type="entry name" value="STKc_PknB_like"/>
    <property type="match status" value="1"/>
</dbReference>
<protein>
    <recommendedName>
        <fullName evidence="1">non-specific serine/threonine protein kinase</fullName>
        <ecNumber evidence="1">2.7.11.1</ecNumber>
    </recommendedName>
</protein>
<evidence type="ECO:0000256" key="5">
    <source>
        <dbReference type="ARBA" id="ARBA00022777"/>
    </source>
</evidence>
<evidence type="ECO:0000259" key="11">
    <source>
        <dbReference type="PROSITE" id="PS50011"/>
    </source>
</evidence>
<evidence type="ECO:0000256" key="2">
    <source>
        <dbReference type="ARBA" id="ARBA00022527"/>
    </source>
</evidence>
<dbReference type="PANTHER" id="PTHR43289:SF34">
    <property type="entry name" value="SERINE_THREONINE-PROTEIN KINASE YBDM-RELATED"/>
    <property type="match status" value="1"/>
</dbReference>
<feature type="compositionally biased region" description="Polar residues" evidence="9">
    <location>
        <begin position="397"/>
        <end position="413"/>
    </location>
</feature>
<evidence type="ECO:0000259" key="12">
    <source>
        <dbReference type="PROSITE" id="PS51178"/>
    </source>
</evidence>
<sequence length="759" mass="80538">MDSSNSDPLIGRLVDSRYRVIAKIASGGMATVYRAHDDRLGRIVALKIMHAHLAQGEGGANSISRFHREAKASASLTHPGLVAMYDQGTDGDISYLAMEFVSGKNLRALLRTESTLAVGHALEITEQVLDALSAAHSSGLVHRDIKPENVLINQANRVKLADFGLARAVSEVTSTTTGTLLGTVAYLSPELITKGFGDTRSDLYAIGVMLFEMLAGRPPVTGESPIHIAFQHANADIPALSTIISWLDPSVDAFVSSLLDRNPDNRPADASAALAQLRSVVTQLSESDLARRAVPLPTAIPLPPTTSFPASSLELLEEPKSDGATAVDSPVSGSESEAAFFTEEPAPVQPVSKDRQATFSEELTQALHLTSGSTMALPVDRIRSHQPNRVPRDHGSTKQQGTAKSHSTAQFPRTHTARGDSNVSGSAASLAVSPSSLAHSSLSQKQATKKPQVKKPNPKRSGRKIVIIGLSIVLLLGGLTYGGLYWWNNIGPGAYTLVPMDLEGQLLSSALDKFTDLELEPKVTKAYDDQVPSGTVIKANPQAGTKIAKGATVTLTESLGIEQHEVPKELIGKTEQEAIRALNDAGFGKVTKTEEYATGTTAGVVLQMSVEQGKILPHNTEIVLTVSKGSEPIEIPDVVGKTQQDAEAEFAKLELTPEIKEAFDGSIPKGEVISQSPKAFDAGHRGDKVTITVSKGPEMIEVPNVIGKSAAGAREALEGRGFKVEAEYYMGGIFDLVRTQSTDGGKSLPKGSTVAITIF</sequence>
<feature type="region of interest" description="Disordered" evidence="9">
    <location>
        <begin position="319"/>
        <end position="353"/>
    </location>
</feature>
<dbReference type="Gene3D" id="3.30.10.20">
    <property type="match status" value="4"/>
</dbReference>
<feature type="domain" description="PASTA" evidence="12">
    <location>
        <begin position="696"/>
        <end position="759"/>
    </location>
</feature>
<keyword evidence="10" id="KW-0472">Membrane</keyword>
<gene>
    <name evidence="13" type="ORF">V5R04_07810</name>
</gene>
<evidence type="ECO:0000256" key="10">
    <source>
        <dbReference type="SAM" id="Phobius"/>
    </source>
</evidence>
<dbReference type="EC" id="2.7.11.1" evidence="1"/>
<evidence type="ECO:0000256" key="8">
    <source>
        <dbReference type="ARBA" id="ARBA00048679"/>
    </source>
</evidence>
<keyword evidence="5" id="KW-0418">Kinase</keyword>
<keyword evidence="6" id="KW-0067">ATP-binding</keyword>
<feature type="transmembrane region" description="Helical" evidence="10">
    <location>
        <begin position="465"/>
        <end position="487"/>
    </location>
</feature>
<keyword evidence="3" id="KW-0808">Transferase</keyword>
<comment type="catalytic activity">
    <reaction evidence="7">
        <text>L-threonyl-[protein] + ATP = O-phospho-L-threonyl-[protein] + ADP + H(+)</text>
        <dbReference type="Rhea" id="RHEA:46608"/>
        <dbReference type="Rhea" id="RHEA-COMP:11060"/>
        <dbReference type="Rhea" id="RHEA-COMP:11605"/>
        <dbReference type="ChEBI" id="CHEBI:15378"/>
        <dbReference type="ChEBI" id="CHEBI:30013"/>
        <dbReference type="ChEBI" id="CHEBI:30616"/>
        <dbReference type="ChEBI" id="CHEBI:61977"/>
        <dbReference type="ChEBI" id="CHEBI:456216"/>
        <dbReference type="EC" id="2.7.11.1"/>
    </reaction>
</comment>
<feature type="compositionally biased region" description="Low complexity" evidence="9">
    <location>
        <begin position="421"/>
        <end position="443"/>
    </location>
</feature>
<dbReference type="InterPro" id="IPR008271">
    <property type="entry name" value="Ser/Thr_kinase_AS"/>
</dbReference>
<feature type="domain" description="PASTA" evidence="12">
    <location>
        <begin position="629"/>
        <end position="695"/>
    </location>
</feature>
<keyword evidence="10" id="KW-1133">Transmembrane helix</keyword>
<proteinExistence type="predicted"/>
<dbReference type="EMBL" id="CP146203">
    <property type="protein sequence ID" value="XBH23099.1"/>
    <property type="molecule type" value="Genomic_DNA"/>
</dbReference>
<dbReference type="SMART" id="SM00740">
    <property type="entry name" value="PASTA"/>
    <property type="match status" value="4"/>
</dbReference>
<feature type="domain" description="Protein kinase" evidence="11">
    <location>
        <begin position="18"/>
        <end position="281"/>
    </location>
</feature>
<dbReference type="SUPFAM" id="SSF56112">
    <property type="entry name" value="Protein kinase-like (PK-like)"/>
    <property type="match status" value="1"/>
</dbReference>
<dbReference type="Gene3D" id="3.30.200.20">
    <property type="entry name" value="Phosphorylase Kinase, domain 1"/>
    <property type="match status" value="1"/>
</dbReference>
<feature type="region of interest" description="Disordered" evidence="9">
    <location>
        <begin position="384"/>
        <end position="459"/>
    </location>
</feature>
<dbReference type="PROSITE" id="PS50011">
    <property type="entry name" value="PROTEIN_KINASE_DOM"/>
    <property type="match status" value="1"/>
</dbReference>
<accession>A0AAU7DZF2</accession>
<feature type="domain" description="PASTA" evidence="12">
    <location>
        <begin position="565"/>
        <end position="628"/>
    </location>
</feature>